<dbReference type="EMBL" id="JASXSX010000005">
    <property type="protein sequence ID" value="MDT3768078.1"/>
    <property type="molecule type" value="Genomic_DNA"/>
</dbReference>
<evidence type="ECO:0000256" key="5">
    <source>
        <dbReference type="HAMAP-Rule" id="MF_00168"/>
    </source>
</evidence>
<keyword evidence="5" id="KW-0862">Zinc</keyword>
<evidence type="ECO:0000313" key="8">
    <source>
        <dbReference type="Proteomes" id="UP001247542"/>
    </source>
</evidence>
<keyword evidence="1 5" id="KW-0328">Glycosyltransferase</keyword>
<evidence type="ECO:0000256" key="1">
    <source>
        <dbReference type="ARBA" id="ARBA00022676"/>
    </source>
</evidence>
<reference evidence="7 8" key="1">
    <citation type="submission" date="2023-06" db="EMBL/GenBank/DDBJ databases">
        <title>Draft genome sequence of Gleimia hominis type strain CCUG 57540T.</title>
        <authorList>
            <person name="Salva-Serra F."/>
            <person name="Cardew S."/>
            <person name="Jensie Markopoulos S."/>
            <person name="Ohlen M."/>
            <person name="Inganas E."/>
            <person name="Svensson-Stadler L."/>
            <person name="Moore E.R.B."/>
        </authorList>
    </citation>
    <scope>NUCLEOTIDE SEQUENCE [LARGE SCALE GENOMIC DNA]</scope>
    <source>
        <strain evidence="7 8">CCUG 57540</strain>
    </source>
</reference>
<name>A0ABU3ICT1_9ACTO</name>
<keyword evidence="5" id="KW-0479">Metal-binding</keyword>
<evidence type="ECO:0000256" key="3">
    <source>
        <dbReference type="ARBA" id="ARBA00022694"/>
    </source>
</evidence>
<comment type="caution">
    <text evidence="5">Lacks conserved residue(s) required for the propagation of feature annotation.</text>
</comment>
<protein>
    <recommendedName>
        <fullName evidence="5">Queuine tRNA-ribosyltransferase</fullName>
        <ecNumber evidence="5">2.4.2.29</ecNumber>
    </recommendedName>
    <alternativeName>
        <fullName evidence="5">Guanine insertion enzyme</fullName>
    </alternativeName>
    <alternativeName>
        <fullName evidence="5">tRNA-guanine transglycosylase</fullName>
    </alternativeName>
</protein>
<feature type="binding site" evidence="5">
    <location>
        <position position="365"/>
    </location>
    <ligand>
        <name>Zn(2+)</name>
        <dbReference type="ChEBI" id="CHEBI:29105"/>
    </ligand>
</feature>
<feature type="binding site" evidence="5">
    <location>
        <position position="246"/>
    </location>
    <ligand>
        <name>substrate</name>
    </ligand>
</feature>
<feature type="active site" description="Nucleophile" evidence="5">
    <location>
        <position position="325"/>
    </location>
</feature>
<comment type="cofactor">
    <cofactor evidence="5">
        <name>Zn(2+)</name>
        <dbReference type="ChEBI" id="CHEBI:29105"/>
    </cofactor>
    <text evidence="5">Binds 1 zinc ion per subunit.</text>
</comment>
<dbReference type="PANTHER" id="PTHR46499">
    <property type="entry name" value="QUEUINE TRNA-RIBOSYLTRANSFERASE"/>
    <property type="match status" value="1"/>
</dbReference>
<feature type="binding site" evidence="5">
    <location>
        <begin position="114"/>
        <end position="118"/>
    </location>
    <ligand>
        <name>substrate</name>
    </ligand>
</feature>
<gene>
    <name evidence="5 7" type="primary">tgt</name>
    <name evidence="7" type="ORF">QS713_08410</name>
</gene>
<dbReference type="PANTHER" id="PTHR46499:SF1">
    <property type="entry name" value="QUEUINE TRNA-RIBOSYLTRANSFERASE"/>
    <property type="match status" value="1"/>
</dbReference>
<comment type="catalytic activity">
    <reaction evidence="5">
        <text>7-aminomethyl-7-carbaguanine + guanosine(34) in tRNA = 7-aminomethyl-7-carbaguanosine(34) in tRNA + guanine</text>
        <dbReference type="Rhea" id="RHEA:24104"/>
        <dbReference type="Rhea" id="RHEA-COMP:10341"/>
        <dbReference type="Rhea" id="RHEA-COMP:10342"/>
        <dbReference type="ChEBI" id="CHEBI:16235"/>
        <dbReference type="ChEBI" id="CHEBI:58703"/>
        <dbReference type="ChEBI" id="CHEBI:74269"/>
        <dbReference type="ChEBI" id="CHEBI:82833"/>
        <dbReference type="EC" id="2.4.2.29"/>
    </reaction>
</comment>
<dbReference type="InterPro" id="IPR004803">
    <property type="entry name" value="TGT"/>
</dbReference>
<dbReference type="HAMAP" id="MF_00168">
    <property type="entry name" value="Q_tRNA_Tgt"/>
    <property type="match status" value="1"/>
</dbReference>
<dbReference type="Gene3D" id="3.20.20.105">
    <property type="entry name" value="Queuine tRNA-ribosyltransferase-like"/>
    <property type="match status" value="1"/>
</dbReference>
<feature type="binding site" evidence="5">
    <location>
        <position position="394"/>
    </location>
    <ligand>
        <name>Zn(2+)</name>
        <dbReference type="ChEBI" id="CHEBI:29105"/>
    </ligand>
</feature>
<keyword evidence="4 5" id="KW-0671">Queuosine biosynthesis</keyword>
<feature type="active site" description="Proton acceptor" evidence="5">
    <location>
        <position position="114"/>
    </location>
</feature>
<dbReference type="Proteomes" id="UP001247542">
    <property type="component" value="Unassembled WGS sequence"/>
</dbReference>
<dbReference type="InterPro" id="IPR036511">
    <property type="entry name" value="TGT-like_sf"/>
</dbReference>
<keyword evidence="3 5" id="KW-0819">tRNA processing</keyword>
<sequence>MDRISRSQIDSQRGFVVQQRLEARSNIAVNAAGRPLGRAGVLTTAHGVIRTPAFIPVGTLATVKGVLPEQMAELGAQALLANAYHLYLQPGDELVAQAGGVGAFMNWPGPTFTDSGGFQVLSLGSGYKKVLSEEFSGREPTSEEAAFEAVRRNRAVVDEDGVVFRSHRDGSRHRFNPEVSLSIQHNLGADIMFAFDELTSLRHPRSYQEESLERTHRWAQRSLDQHWRLTLEQPEKPYQQLFGVLQGAQYEDLRRHAARTLAAMTSHGEGFDGFGLGGALEKENLGRIVGWMTSELPEDKPRHLLGISEPDDFFRAIEAGADTFDCVNPSRVARNAAIYTRDGRFNVTNASCRTDFSPLDSTCGCYTCAHYTRAYIRHLFKAHEMLGPILATIHNEYFTVNLVERIRKSILDGTYAEFKEDTLGRFYGARTQ</sequence>
<feature type="binding site" evidence="5">
    <location>
        <position position="196"/>
    </location>
    <ligand>
        <name>substrate</name>
    </ligand>
</feature>
<organism evidence="7 8">
    <name type="scientific">Gleimia hominis</name>
    <dbReference type="NCBI Taxonomy" id="595468"/>
    <lineage>
        <taxon>Bacteria</taxon>
        <taxon>Bacillati</taxon>
        <taxon>Actinomycetota</taxon>
        <taxon>Actinomycetes</taxon>
        <taxon>Actinomycetales</taxon>
        <taxon>Actinomycetaceae</taxon>
        <taxon>Gleimia</taxon>
    </lineage>
</organism>
<dbReference type="GO" id="GO:0016757">
    <property type="term" value="F:glycosyltransferase activity"/>
    <property type="evidence" value="ECO:0007669"/>
    <property type="project" value="UniProtKB-KW"/>
</dbReference>
<comment type="function">
    <text evidence="5">Catalyzes the base-exchange of a guanine (G) residue with the queuine precursor 7-aminomethyl-7-deazaguanine (PreQ1) at position 34 (anticodon wobble position) in tRNAs with GU(N) anticodons (tRNA-Asp, -Asn, -His and -Tyr). Catalysis occurs through a double-displacement mechanism. The nucleophile active site attacks the C1' of nucleotide 34 to detach the guanine base from the RNA, forming a covalent enzyme-RNA intermediate. The proton acceptor active site deprotonates the incoming PreQ1, allowing a nucleophilic attack on the C1' of the ribose to form the product. After dissociation, two additional enzymatic reactions on the tRNA convert PreQ1 to queuine (Q), resulting in the hypermodified nucleoside queuosine (7-(((4,5-cis-dihydroxy-2-cyclopenten-1-yl)amino)methyl)-7-deazaguanosine).</text>
</comment>
<accession>A0ABU3ICT1</accession>
<proteinExistence type="inferred from homology"/>
<evidence type="ECO:0000259" key="6">
    <source>
        <dbReference type="Pfam" id="PF01702"/>
    </source>
</evidence>
<evidence type="ECO:0000256" key="2">
    <source>
        <dbReference type="ARBA" id="ARBA00022679"/>
    </source>
</evidence>
<dbReference type="SUPFAM" id="SSF51713">
    <property type="entry name" value="tRNA-guanine transglycosylase"/>
    <property type="match status" value="1"/>
</dbReference>
<feature type="binding site" evidence="5">
    <location>
        <position position="368"/>
    </location>
    <ligand>
        <name>Zn(2+)</name>
        <dbReference type="ChEBI" id="CHEBI:29105"/>
    </ligand>
</feature>
<feature type="binding site" evidence="5">
    <location>
        <position position="278"/>
    </location>
    <ligand>
        <name>substrate</name>
    </ligand>
</feature>
<comment type="caution">
    <text evidence="7">The sequence shown here is derived from an EMBL/GenBank/DDBJ whole genome shotgun (WGS) entry which is preliminary data.</text>
</comment>
<dbReference type="EC" id="2.4.2.29" evidence="5"/>
<dbReference type="RefSeq" id="WP_313274444.1">
    <property type="nucleotide sequence ID" value="NZ_JASXSX010000005.1"/>
</dbReference>
<dbReference type="InterPro" id="IPR002616">
    <property type="entry name" value="tRNA_ribo_trans-like"/>
</dbReference>
<comment type="similarity">
    <text evidence="5">Belongs to the queuine tRNA-ribosyltransferase family.</text>
</comment>
<keyword evidence="2 5" id="KW-0808">Transferase</keyword>
<keyword evidence="8" id="KW-1185">Reference proteome</keyword>
<dbReference type="InterPro" id="IPR050076">
    <property type="entry name" value="ArchSynthase1/Queuine_TRR"/>
</dbReference>
<dbReference type="Pfam" id="PF01702">
    <property type="entry name" value="TGT"/>
    <property type="match status" value="1"/>
</dbReference>
<feature type="binding site" evidence="5">
    <location>
        <position position="363"/>
    </location>
    <ligand>
        <name>Zn(2+)</name>
        <dbReference type="ChEBI" id="CHEBI:29105"/>
    </ligand>
</feature>
<comment type="pathway">
    <text evidence="5">tRNA modification; tRNA-queuosine biosynthesis.</text>
</comment>
<evidence type="ECO:0000256" key="4">
    <source>
        <dbReference type="ARBA" id="ARBA00022785"/>
    </source>
</evidence>
<dbReference type="NCBIfam" id="TIGR00430">
    <property type="entry name" value="Q_tRNA_tgt"/>
    <property type="match status" value="1"/>
</dbReference>
<dbReference type="NCBIfam" id="TIGR00449">
    <property type="entry name" value="tgt_general"/>
    <property type="match status" value="1"/>
</dbReference>
<feature type="domain" description="tRNA-guanine(15) transglycosylase-like" evidence="6">
    <location>
        <begin position="37"/>
        <end position="424"/>
    </location>
</feature>
<comment type="subunit">
    <text evidence="5">Homodimer. Within each dimer, one monomer is responsible for RNA recognition and catalysis, while the other monomer binds to the replacement base PreQ1.</text>
</comment>
<evidence type="ECO:0000313" key="7">
    <source>
        <dbReference type="EMBL" id="MDT3768078.1"/>
    </source>
</evidence>